<evidence type="ECO:0000313" key="6">
    <source>
        <dbReference type="EMBL" id="TCD60772.1"/>
    </source>
</evidence>
<dbReference type="InterPro" id="IPR036291">
    <property type="entry name" value="NAD(P)-bd_dom_sf"/>
</dbReference>
<dbReference type="SUPFAM" id="SSF48179">
    <property type="entry name" value="6-phosphogluconate dehydrogenase C-terminal domain-like"/>
    <property type="match status" value="1"/>
</dbReference>
<dbReference type="OrthoDB" id="9988102at2759"/>
<evidence type="ECO:0000256" key="3">
    <source>
        <dbReference type="SAM" id="SignalP"/>
    </source>
</evidence>
<feature type="domain" description="Phosphogluconate dehydrogenase NAD-binding putative C-terminal" evidence="5">
    <location>
        <begin position="499"/>
        <end position="561"/>
    </location>
</feature>
<dbReference type="GO" id="GO:0050661">
    <property type="term" value="F:NADP binding"/>
    <property type="evidence" value="ECO:0007669"/>
    <property type="project" value="InterPro"/>
</dbReference>
<feature type="domain" description="6-phosphogluconate dehydrogenase NADP-binding" evidence="4">
    <location>
        <begin position="295"/>
        <end position="420"/>
    </location>
</feature>
<evidence type="ECO:0000256" key="1">
    <source>
        <dbReference type="ARBA" id="ARBA00007598"/>
    </source>
</evidence>
<evidence type="ECO:0000256" key="2">
    <source>
        <dbReference type="SAM" id="MobiDB-lite"/>
    </source>
</evidence>
<dbReference type="EMBL" id="RWJN01000546">
    <property type="protein sequence ID" value="TCD60772.1"/>
    <property type="molecule type" value="Genomic_DNA"/>
</dbReference>
<comment type="caution">
    <text evidence="6">The sequence shown here is derived from an EMBL/GenBank/DDBJ whole genome shotgun (WGS) entry which is preliminary data.</text>
</comment>
<dbReference type="Pfam" id="PF03446">
    <property type="entry name" value="NAD_binding_2"/>
    <property type="match status" value="1"/>
</dbReference>
<dbReference type="STRING" id="92696.A0A4R0R1J0"/>
<reference evidence="6 7" key="1">
    <citation type="submission" date="2018-11" db="EMBL/GenBank/DDBJ databases">
        <title>Genome assembly of Steccherinum ochraceum LE-BIN_3174, the white-rot fungus of the Steccherinaceae family (The Residual Polyporoid clade, Polyporales, Basidiomycota).</title>
        <authorList>
            <person name="Fedorova T.V."/>
            <person name="Glazunova O.A."/>
            <person name="Landesman E.O."/>
            <person name="Moiseenko K.V."/>
            <person name="Psurtseva N.V."/>
            <person name="Savinova O.S."/>
            <person name="Shakhova N.V."/>
            <person name="Tyazhelova T.V."/>
            <person name="Vasina D.V."/>
        </authorList>
    </citation>
    <scope>NUCLEOTIDE SEQUENCE [LARGE SCALE GENOMIC DNA]</scope>
    <source>
        <strain evidence="6 7">LE-BIN_3174</strain>
    </source>
</reference>
<dbReference type="SUPFAM" id="SSF51735">
    <property type="entry name" value="NAD(P)-binding Rossmann-fold domains"/>
    <property type="match status" value="1"/>
</dbReference>
<keyword evidence="7" id="KW-1185">Reference proteome</keyword>
<accession>A0A4R0R1J0</accession>
<sequence>MSFMIITLALALAAPVFAAPIPRMLILRATDQGQSSSSSTGPSGATMSGSNYSMYSGPGGASLTYQGATENKGPSATQEIGQQSISTSGAGGAHSSSQQQVVNSKREEEDILARHIYDIISRRSPMESQQSSQSSSGRGGTMSSSQSSSSGGRGNMMESQQSSMSSNGSPGSMMSSQSSSISRREALAALLIARQNLQMNQQSATAQNPDGSTDRGVQQQISLDHIHMQQQSGTETMGRKKRSDIPSGFISALAARALAREPIRYRSQASSHHLNVHLTLFPLFYNSDEMVLPVIAIIAPGAMGAAVAKRLTTAGLTVLTHLEGRSPATRKRALDAGMQDSSLPDIAARARWILSILPPSDAFGFAQKFKSAHSELKEQASAKIVFADCNAISPETVKRIAGLFAGTPIGFIDAGIIGGPPHEGYDPVFYTSVDRQDDHLLTEFESLKAYGLNVSAMRGEGAGIGDASALKMSYAGITKGTIGLFTTMILAAQSSSPATATALLHELASSQPFFLKRITTSVPGMLPKAYRWVGEMEEISSFVGGGEGKIHEGMARLYERIEGSVEAGEGDGGDDVRVLKAFVEEAKRVIEEKEKRGIS</sequence>
<feature type="compositionally biased region" description="Low complexity" evidence="2">
    <location>
        <begin position="84"/>
        <end position="100"/>
    </location>
</feature>
<dbReference type="Proteomes" id="UP000292702">
    <property type="component" value="Unassembled WGS sequence"/>
</dbReference>
<dbReference type="PANTHER" id="PTHR43580:SF2">
    <property type="entry name" value="CYTOKINE-LIKE NUCLEAR FACTOR N-PAC"/>
    <property type="match status" value="1"/>
</dbReference>
<feature type="region of interest" description="Disordered" evidence="2">
    <location>
        <begin position="32"/>
        <end position="181"/>
    </location>
</feature>
<feature type="compositionally biased region" description="Low complexity" evidence="2">
    <location>
        <begin position="32"/>
        <end position="50"/>
    </location>
</feature>
<feature type="compositionally biased region" description="Polar residues" evidence="2">
    <location>
        <begin position="63"/>
        <end position="83"/>
    </location>
</feature>
<dbReference type="PANTHER" id="PTHR43580">
    <property type="entry name" value="OXIDOREDUCTASE GLYR1-RELATED"/>
    <property type="match status" value="1"/>
</dbReference>
<evidence type="ECO:0000259" key="4">
    <source>
        <dbReference type="Pfam" id="PF03446"/>
    </source>
</evidence>
<dbReference type="InterPro" id="IPR006115">
    <property type="entry name" value="6PGDH_NADP-bd"/>
</dbReference>
<dbReference type="Gene3D" id="3.40.50.720">
    <property type="entry name" value="NAD(P)-binding Rossmann-like Domain"/>
    <property type="match status" value="1"/>
</dbReference>
<gene>
    <name evidence="6" type="ORF">EIP91_009529</name>
</gene>
<dbReference type="InterPro" id="IPR051265">
    <property type="entry name" value="HIBADH-related_NP60_sf"/>
</dbReference>
<proteinExistence type="inferred from homology"/>
<protein>
    <recommendedName>
        <fullName evidence="8">Phosphogluconate dehydrogenase NAD-binding putative C-terminal domain-containing protein</fullName>
    </recommendedName>
</protein>
<comment type="similarity">
    <text evidence="1">Belongs to the HIBADH-related family. NP60 subfamily.</text>
</comment>
<dbReference type="AlphaFoldDB" id="A0A4R0R1J0"/>
<feature type="signal peptide" evidence="3">
    <location>
        <begin position="1"/>
        <end position="18"/>
    </location>
</feature>
<evidence type="ECO:0000259" key="5">
    <source>
        <dbReference type="Pfam" id="PF09130"/>
    </source>
</evidence>
<dbReference type="InterPro" id="IPR015814">
    <property type="entry name" value="Pgluconate_DH_NAD-bd_C"/>
</dbReference>
<name>A0A4R0R1J0_9APHY</name>
<feature type="compositionally biased region" description="Low complexity" evidence="2">
    <location>
        <begin position="126"/>
        <end position="181"/>
    </location>
</feature>
<feature type="compositionally biased region" description="Basic and acidic residues" evidence="2">
    <location>
        <begin position="104"/>
        <end position="125"/>
    </location>
</feature>
<evidence type="ECO:0008006" key="8">
    <source>
        <dbReference type="Google" id="ProtNLM"/>
    </source>
</evidence>
<feature type="chain" id="PRO_5020740904" description="Phosphogluconate dehydrogenase NAD-binding putative C-terminal domain-containing protein" evidence="3">
    <location>
        <begin position="19"/>
        <end position="599"/>
    </location>
</feature>
<organism evidence="6 7">
    <name type="scientific">Steccherinum ochraceum</name>
    <dbReference type="NCBI Taxonomy" id="92696"/>
    <lineage>
        <taxon>Eukaryota</taxon>
        <taxon>Fungi</taxon>
        <taxon>Dikarya</taxon>
        <taxon>Basidiomycota</taxon>
        <taxon>Agaricomycotina</taxon>
        <taxon>Agaricomycetes</taxon>
        <taxon>Polyporales</taxon>
        <taxon>Steccherinaceae</taxon>
        <taxon>Steccherinum</taxon>
    </lineage>
</organism>
<keyword evidence="3" id="KW-0732">Signal</keyword>
<dbReference type="InterPro" id="IPR008927">
    <property type="entry name" value="6-PGluconate_DH-like_C_sf"/>
</dbReference>
<evidence type="ECO:0000313" key="7">
    <source>
        <dbReference type="Proteomes" id="UP000292702"/>
    </source>
</evidence>
<dbReference type="Pfam" id="PF09130">
    <property type="entry name" value="DUF1932"/>
    <property type="match status" value="1"/>
</dbReference>